<comment type="subcellular location">
    <subcellularLocation>
        <location evidence="1">Membrane</location>
        <topology evidence="1">Multi-pass membrane protein</topology>
    </subcellularLocation>
</comment>
<keyword evidence="8" id="KW-1185">Reference proteome</keyword>
<feature type="transmembrane region" description="Helical" evidence="6">
    <location>
        <begin position="61"/>
        <end position="79"/>
    </location>
</feature>
<feature type="transmembrane region" description="Helical" evidence="6">
    <location>
        <begin position="118"/>
        <end position="137"/>
    </location>
</feature>
<evidence type="ECO:0000313" key="8">
    <source>
        <dbReference type="Proteomes" id="UP000596427"/>
    </source>
</evidence>
<dbReference type="EMBL" id="CP063362">
    <property type="protein sequence ID" value="QRG09519.1"/>
    <property type="molecule type" value="Genomic_DNA"/>
</dbReference>
<dbReference type="GO" id="GO:0016020">
    <property type="term" value="C:membrane"/>
    <property type="evidence" value="ECO:0007669"/>
    <property type="project" value="UniProtKB-SubCell"/>
</dbReference>
<dbReference type="InterPro" id="IPR038330">
    <property type="entry name" value="TspO/MBR-related_sf"/>
</dbReference>
<dbReference type="Pfam" id="PF03073">
    <property type="entry name" value="TspO_MBR"/>
    <property type="match status" value="1"/>
</dbReference>
<keyword evidence="4 6" id="KW-1133">Transmembrane helix</keyword>
<accession>A0A974SLM8</accession>
<evidence type="ECO:0000256" key="6">
    <source>
        <dbReference type="SAM" id="Phobius"/>
    </source>
</evidence>
<comment type="similarity">
    <text evidence="2">Belongs to the TspO/BZRP family.</text>
</comment>
<feature type="transmembrane region" description="Helical" evidence="6">
    <location>
        <begin position="144"/>
        <end position="167"/>
    </location>
</feature>
<keyword evidence="3 6" id="KW-0812">Transmembrane</keyword>
<reference evidence="7 8" key="1">
    <citation type="submission" date="2020-10" db="EMBL/GenBank/DDBJ databases">
        <title>Degradation of 1,4-Dioxane by Xanthobacter sp. YN2, via a Novel Group-2 Soluble Di-Iron Monooxygenase.</title>
        <authorList>
            <person name="Ma F."/>
            <person name="Wang Y."/>
            <person name="Yang J."/>
            <person name="Guo H."/>
            <person name="Su D."/>
            <person name="Yu L."/>
        </authorList>
    </citation>
    <scope>NUCLEOTIDE SEQUENCE [LARGE SCALE GENOMIC DNA]</scope>
    <source>
        <strain evidence="7 8">YN2</strain>
    </source>
</reference>
<evidence type="ECO:0000256" key="5">
    <source>
        <dbReference type="ARBA" id="ARBA00023136"/>
    </source>
</evidence>
<dbReference type="RefSeq" id="WP_203196431.1">
    <property type="nucleotide sequence ID" value="NZ_CP063362.1"/>
</dbReference>
<dbReference type="PANTHER" id="PTHR10057:SF0">
    <property type="entry name" value="TRANSLOCATOR PROTEIN"/>
    <property type="match status" value="1"/>
</dbReference>
<dbReference type="GO" id="GO:0033013">
    <property type="term" value="P:tetrapyrrole metabolic process"/>
    <property type="evidence" value="ECO:0007669"/>
    <property type="project" value="UniProtKB-ARBA"/>
</dbReference>
<evidence type="ECO:0000256" key="2">
    <source>
        <dbReference type="ARBA" id="ARBA00007524"/>
    </source>
</evidence>
<dbReference type="CDD" id="cd15904">
    <property type="entry name" value="TSPO_MBR"/>
    <property type="match status" value="1"/>
</dbReference>
<dbReference type="AlphaFoldDB" id="A0A974SLM8"/>
<dbReference type="PANTHER" id="PTHR10057">
    <property type="entry name" value="PERIPHERAL-TYPE BENZODIAZEPINE RECEPTOR"/>
    <property type="match status" value="1"/>
</dbReference>
<feature type="transmembrane region" description="Helical" evidence="6">
    <location>
        <begin position="91"/>
        <end position="112"/>
    </location>
</feature>
<evidence type="ECO:0000256" key="1">
    <source>
        <dbReference type="ARBA" id="ARBA00004141"/>
    </source>
</evidence>
<dbReference type="KEGG" id="xdi:EZH22_07120"/>
<proteinExistence type="inferred from homology"/>
<name>A0A974SLM8_9HYPH</name>
<dbReference type="InterPro" id="IPR004307">
    <property type="entry name" value="TspO_MBR"/>
</dbReference>
<protein>
    <submittedName>
        <fullName evidence="7">Tryptophan-rich sensory protein</fullName>
    </submittedName>
</protein>
<keyword evidence="5 6" id="KW-0472">Membrane</keyword>
<dbReference type="Proteomes" id="UP000596427">
    <property type="component" value="Chromosome"/>
</dbReference>
<evidence type="ECO:0000313" key="7">
    <source>
        <dbReference type="EMBL" id="QRG09519.1"/>
    </source>
</evidence>
<dbReference type="PIRSF" id="PIRSF005859">
    <property type="entry name" value="PBR"/>
    <property type="match status" value="1"/>
</dbReference>
<sequence length="168" mass="17928">MSLIHTPSLSPCARARLRLLGCLLLVAAVALVGGAVTAPAIPGWYQGLVKPAWTPPNPAFPVAWSVLYLLMGLALFRLWDRVPPSQQRSTAIRLFLAQLALNALWSPVFFGLHAPRAGLAVIAVLIVVLALAVRAAFRVDRTAGGLLVPYLAWVCYASTLNAAIVVLN</sequence>
<dbReference type="FunFam" id="1.20.1260.100:FF:000001">
    <property type="entry name" value="translocator protein 2"/>
    <property type="match status" value="1"/>
</dbReference>
<organism evidence="7 8">
    <name type="scientific">Xanthobacter dioxanivorans</name>
    <dbReference type="NCBI Taxonomy" id="2528964"/>
    <lineage>
        <taxon>Bacteria</taxon>
        <taxon>Pseudomonadati</taxon>
        <taxon>Pseudomonadota</taxon>
        <taxon>Alphaproteobacteria</taxon>
        <taxon>Hyphomicrobiales</taxon>
        <taxon>Xanthobacteraceae</taxon>
        <taxon>Xanthobacter</taxon>
    </lineage>
</organism>
<evidence type="ECO:0000256" key="3">
    <source>
        <dbReference type="ARBA" id="ARBA00022692"/>
    </source>
</evidence>
<evidence type="ECO:0000256" key="4">
    <source>
        <dbReference type="ARBA" id="ARBA00022989"/>
    </source>
</evidence>
<gene>
    <name evidence="7" type="ORF">EZH22_07120</name>
</gene>
<dbReference type="Gene3D" id="1.20.1260.100">
    <property type="entry name" value="TspO/MBR protein"/>
    <property type="match status" value="1"/>
</dbReference>